<proteinExistence type="predicted"/>
<sequence length="415" mass="46078">MCLVRRKSVKPVRISSSHRRSTSEENRGINLTSGTSTSTSTGAGLTSSSQHSKGSGGGSPLAGVKEMVSDGVMVFKYKELSRATRNFDPSGKIGSSSFRARVRNKDVCIVLQKWGFVGNFLQKLKILCSVHHASVVKLLGACFSDDQYLYLVYEYVEGKNLSECLRSSSRMGFTVLDSWVKRLQVAIELAQGLEYLHDYTSGDFIHKYIKSSNIIINSDLHSKIANFGIPQLTGEIVWRATEESIEEENEAVGLQAQKRRLSRTNTFLLTGTPGYMAPEYLSRGLITKKIDVFSFGVILLELLTGKNPAIVQHSLPGGLKSNTSLPDTARAIIDDTEWARKLRLWLDPLLKDSYPLNSAYAVVQLAKACVEPDPNDRPEMRDVAVKLSTLSVIFQKWENSMEAARNLQSKEMEAR</sequence>
<reference evidence="2" key="1">
    <citation type="journal article" date="2024" name="Proc. Natl. Acad. Sci. U.S.A.">
        <title>Extraordinary preservation of gene collinearity over three hundred million years revealed in homosporous lycophytes.</title>
        <authorList>
            <person name="Li C."/>
            <person name="Wickell D."/>
            <person name="Kuo L.Y."/>
            <person name="Chen X."/>
            <person name="Nie B."/>
            <person name="Liao X."/>
            <person name="Peng D."/>
            <person name="Ji J."/>
            <person name="Jenkins J."/>
            <person name="Williams M."/>
            <person name="Shu S."/>
            <person name="Plott C."/>
            <person name="Barry K."/>
            <person name="Rajasekar S."/>
            <person name="Grimwood J."/>
            <person name="Han X."/>
            <person name="Sun S."/>
            <person name="Hou Z."/>
            <person name="He W."/>
            <person name="Dai G."/>
            <person name="Sun C."/>
            <person name="Schmutz J."/>
            <person name="Leebens-Mack J.H."/>
            <person name="Li F.W."/>
            <person name="Wang L."/>
        </authorList>
    </citation>
    <scope>NUCLEOTIDE SEQUENCE [LARGE SCALE GENOMIC DNA]</scope>
    <source>
        <strain evidence="2">cv. PW_Plant_1</strain>
    </source>
</reference>
<evidence type="ECO:0000313" key="1">
    <source>
        <dbReference type="EMBL" id="KAJ7558465.1"/>
    </source>
</evidence>
<protein>
    <submittedName>
        <fullName evidence="1">Uncharacterized protein</fullName>
    </submittedName>
</protein>
<accession>A0ACC2DW06</accession>
<keyword evidence="2" id="KW-1185">Reference proteome</keyword>
<organism evidence="1 2">
    <name type="scientific">Diphasiastrum complanatum</name>
    <name type="common">Issler's clubmoss</name>
    <name type="synonym">Lycopodium complanatum</name>
    <dbReference type="NCBI Taxonomy" id="34168"/>
    <lineage>
        <taxon>Eukaryota</taxon>
        <taxon>Viridiplantae</taxon>
        <taxon>Streptophyta</taxon>
        <taxon>Embryophyta</taxon>
        <taxon>Tracheophyta</taxon>
        <taxon>Lycopodiopsida</taxon>
        <taxon>Lycopodiales</taxon>
        <taxon>Lycopodiaceae</taxon>
        <taxon>Lycopodioideae</taxon>
        <taxon>Diphasiastrum</taxon>
    </lineage>
</organism>
<evidence type="ECO:0000313" key="2">
    <source>
        <dbReference type="Proteomes" id="UP001162992"/>
    </source>
</evidence>
<dbReference type="Proteomes" id="UP001162992">
    <property type="component" value="Chromosome 4"/>
</dbReference>
<name>A0ACC2DW06_DIPCM</name>
<dbReference type="EMBL" id="CM055095">
    <property type="protein sequence ID" value="KAJ7558465.1"/>
    <property type="molecule type" value="Genomic_DNA"/>
</dbReference>
<comment type="caution">
    <text evidence="1">The sequence shown here is derived from an EMBL/GenBank/DDBJ whole genome shotgun (WGS) entry which is preliminary data.</text>
</comment>
<gene>
    <name evidence="1" type="ORF">O6H91_04G040600</name>
</gene>